<dbReference type="SUPFAM" id="SSF50249">
    <property type="entry name" value="Nucleic acid-binding proteins"/>
    <property type="match status" value="1"/>
</dbReference>
<dbReference type="InterPro" id="IPR012340">
    <property type="entry name" value="NA-bd_OB-fold"/>
</dbReference>
<keyword evidence="1 2" id="KW-0238">DNA-binding</keyword>
<proteinExistence type="inferred from homology"/>
<evidence type="ECO:0000256" key="1">
    <source>
        <dbReference type="ARBA" id="ARBA00023125"/>
    </source>
</evidence>
<evidence type="ECO:0000313" key="4">
    <source>
        <dbReference type="EMBL" id="PMC53000.1"/>
    </source>
</evidence>
<dbReference type="Proteomes" id="UP000235670">
    <property type="component" value="Unassembled WGS sequence"/>
</dbReference>
<name>A0A2N6SGF8_9BACL</name>
<evidence type="ECO:0000313" key="5">
    <source>
        <dbReference type="Proteomes" id="UP000235670"/>
    </source>
</evidence>
<dbReference type="GO" id="GO:0009295">
    <property type="term" value="C:nucleoid"/>
    <property type="evidence" value="ECO:0007669"/>
    <property type="project" value="TreeGrafter"/>
</dbReference>
<dbReference type="RefSeq" id="WP_031553054.1">
    <property type="nucleotide sequence ID" value="NZ_CAUUSG010000019.1"/>
</dbReference>
<dbReference type="PANTHER" id="PTHR10302">
    <property type="entry name" value="SINGLE-STRANDED DNA-BINDING PROTEIN"/>
    <property type="match status" value="1"/>
</dbReference>
<dbReference type="PROSITE" id="PS50935">
    <property type="entry name" value="SSB"/>
    <property type="match status" value="1"/>
</dbReference>
<dbReference type="EMBL" id="PNGT01000001">
    <property type="protein sequence ID" value="PMC53000.1"/>
    <property type="molecule type" value="Genomic_DNA"/>
</dbReference>
<dbReference type="NCBIfam" id="TIGR00621">
    <property type="entry name" value="ssb"/>
    <property type="match status" value="1"/>
</dbReference>
<protein>
    <recommendedName>
        <fullName evidence="2 3">Single-stranded DNA-binding protein</fullName>
        <shortName evidence="2">SSB</shortName>
    </recommendedName>
</protein>
<dbReference type="STRING" id="84135.GCA_001052115_00529"/>
<sequence>MLNQVILIGRLVKKPELRESENGKNYLKATLAVQSDYRKKDGEYETDFLEFTAFGKVAENTAKYCDKGSLLNVIGTLSNNVYKDKNGVNHYQMSVIATKISFLSKGNKKEEKQIEDVFVLGQ</sequence>
<gene>
    <name evidence="4" type="ORF">CJ218_00175</name>
</gene>
<comment type="caution">
    <text evidence="4">The sequence shown here is derived from an EMBL/GenBank/DDBJ whole genome shotgun (WGS) entry which is preliminary data.</text>
</comment>
<dbReference type="HAMAP" id="MF_00984">
    <property type="entry name" value="SSB"/>
    <property type="match status" value="1"/>
</dbReference>
<dbReference type="OrthoDB" id="9809878at2"/>
<dbReference type="InterPro" id="IPR000424">
    <property type="entry name" value="Primosome_PriB/ssb"/>
</dbReference>
<evidence type="ECO:0000256" key="2">
    <source>
        <dbReference type="HAMAP-Rule" id="MF_00984"/>
    </source>
</evidence>
<dbReference type="InterPro" id="IPR011344">
    <property type="entry name" value="ssDNA-bd"/>
</dbReference>
<accession>A0A2N6SGF8</accession>
<comment type="caution">
    <text evidence="2">Lacks conserved residue(s) required for the propagation of feature annotation.</text>
</comment>
<evidence type="ECO:0000256" key="3">
    <source>
        <dbReference type="PIRNR" id="PIRNR002070"/>
    </source>
</evidence>
<organism evidence="4 5">
    <name type="scientific">Gemella sanguinis</name>
    <dbReference type="NCBI Taxonomy" id="84135"/>
    <lineage>
        <taxon>Bacteria</taxon>
        <taxon>Bacillati</taxon>
        <taxon>Bacillota</taxon>
        <taxon>Bacilli</taxon>
        <taxon>Bacillales</taxon>
        <taxon>Gemellaceae</taxon>
        <taxon>Gemella</taxon>
    </lineage>
</organism>
<comment type="subunit">
    <text evidence="2">Homotetramer.</text>
</comment>
<dbReference type="Pfam" id="PF00436">
    <property type="entry name" value="SSB"/>
    <property type="match status" value="1"/>
</dbReference>
<dbReference type="AlphaFoldDB" id="A0A2N6SGF8"/>
<reference evidence="4 5" key="1">
    <citation type="submission" date="2017-09" db="EMBL/GenBank/DDBJ databases">
        <title>Bacterial strain isolated from the female urinary microbiota.</title>
        <authorList>
            <person name="Thomas-White K."/>
            <person name="Kumar N."/>
            <person name="Forster S."/>
            <person name="Putonti C."/>
            <person name="Lawley T."/>
            <person name="Wolfe A.J."/>
        </authorList>
    </citation>
    <scope>NUCLEOTIDE SEQUENCE [LARGE SCALE GENOMIC DNA]</scope>
    <source>
        <strain evidence="4 5">UMB0186</strain>
    </source>
</reference>
<dbReference type="Gene3D" id="2.40.50.140">
    <property type="entry name" value="Nucleic acid-binding proteins"/>
    <property type="match status" value="1"/>
</dbReference>
<dbReference type="PIRSF" id="PIRSF002070">
    <property type="entry name" value="SSB"/>
    <property type="match status" value="1"/>
</dbReference>
<dbReference type="GO" id="GO:0003697">
    <property type="term" value="F:single-stranded DNA binding"/>
    <property type="evidence" value="ECO:0007669"/>
    <property type="project" value="UniProtKB-UniRule"/>
</dbReference>
<dbReference type="PANTHER" id="PTHR10302:SF27">
    <property type="entry name" value="SINGLE-STRANDED DNA-BINDING PROTEIN"/>
    <property type="match status" value="1"/>
</dbReference>
<dbReference type="GO" id="GO:0006260">
    <property type="term" value="P:DNA replication"/>
    <property type="evidence" value="ECO:0007669"/>
    <property type="project" value="InterPro"/>
</dbReference>
<dbReference type="CDD" id="cd04496">
    <property type="entry name" value="SSB_OBF"/>
    <property type="match status" value="1"/>
</dbReference>